<dbReference type="Pfam" id="PF00561">
    <property type="entry name" value="Abhydrolase_1"/>
    <property type="match status" value="1"/>
</dbReference>
<dbReference type="PANTHER" id="PTHR45763">
    <property type="entry name" value="HYDROLASE, ALPHA/BETA FOLD FAMILY PROTEIN, EXPRESSED-RELATED"/>
    <property type="match status" value="1"/>
</dbReference>
<feature type="domain" description="AB hydrolase-1" evidence="1">
    <location>
        <begin position="19"/>
        <end position="270"/>
    </location>
</feature>
<dbReference type="InterPro" id="IPR000073">
    <property type="entry name" value="AB_hydrolase_1"/>
</dbReference>
<proteinExistence type="predicted"/>
<evidence type="ECO:0000313" key="2">
    <source>
        <dbReference type="EMBL" id="QUR69684.1"/>
    </source>
</evidence>
<accession>A0A975K1L0</accession>
<protein>
    <submittedName>
        <fullName evidence="2">Alpha/beta fold hydrolase</fullName>
    </submittedName>
</protein>
<gene>
    <name evidence="2" type="ORF">F6B93_08745</name>
</gene>
<dbReference type="PANTHER" id="PTHR45763:SF46">
    <property type="entry name" value="AB HYDROLASE-1 DOMAIN-CONTAINING PROTEIN"/>
    <property type="match status" value="1"/>
</dbReference>
<dbReference type="KEGG" id="mspg:F6B93_08745"/>
<dbReference type="AlphaFoldDB" id="A0A975K1L0"/>
<keyword evidence="3" id="KW-1185">Reference proteome</keyword>
<evidence type="ECO:0000313" key="3">
    <source>
        <dbReference type="Proteomes" id="UP000682202"/>
    </source>
</evidence>
<evidence type="ECO:0000259" key="1">
    <source>
        <dbReference type="Pfam" id="PF00561"/>
    </source>
</evidence>
<name>A0A975K1L0_9MYCO</name>
<keyword evidence="2" id="KW-0378">Hydrolase</keyword>
<dbReference type="SUPFAM" id="SSF53474">
    <property type="entry name" value="alpha/beta-Hydrolases"/>
    <property type="match status" value="1"/>
</dbReference>
<dbReference type="GO" id="GO:0016787">
    <property type="term" value="F:hydrolase activity"/>
    <property type="evidence" value="ECO:0007669"/>
    <property type="project" value="UniProtKB-KW"/>
</dbReference>
<sequence>MPDGRTIAYTEVGDPAGDPVFYLHGGPGSRLEAALFHDAASRHGLRLIAIDRPGMGQSTYLGDRTLLDCPRDLSDLADALGLRRFGVIGWSGGGAHATVCAYALSERLTCCLSLAGYTNWAELPDAARMLRFAADRMAVTLAGWWPPLVRTFFWMMKHSARRMPNALIRSLRSTACPADRAILADPEFVDVLIRDQREAFRQGSRGPTTDALVHYRDWGYRLAETRNRVHVFHGTDDTQVPIAYGRHLAANLPNVVLHELAGEGHLFPVTHQDLIFATARSEL</sequence>
<organism evidence="2 3">
    <name type="scientific">Mycobacterium spongiae</name>
    <dbReference type="NCBI Taxonomy" id="886343"/>
    <lineage>
        <taxon>Bacteria</taxon>
        <taxon>Bacillati</taxon>
        <taxon>Actinomycetota</taxon>
        <taxon>Actinomycetes</taxon>
        <taxon>Mycobacteriales</taxon>
        <taxon>Mycobacteriaceae</taxon>
        <taxon>Mycobacterium</taxon>
    </lineage>
</organism>
<dbReference type="Gene3D" id="3.40.50.1820">
    <property type="entry name" value="alpha/beta hydrolase"/>
    <property type="match status" value="1"/>
</dbReference>
<reference evidence="2" key="1">
    <citation type="submission" date="2019-12" db="EMBL/GenBank/DDBJ databases">
        <title>Mycobacterium spongiae sp. nov.</title>
        <authorList>
            <person name="Stinear T."/>
        </authorList>
    </citation>
    <scope>NUCLEOTIDE SEQUENCE</scope>
    <source>
        <strain evidence="2">FSD4b-SM</strain>
    </source>
</reference>
<dbReference type="Proteomes" id="UP000682202">
    <property type="component" value="Chromosome"/>
</dbReference>
<dbReference type="InterPro" id="IPR029058">
    <property type="entry name" value="AB_hydrolase_fold"/>
</dbReference>
<dbReference type="EMBL" id="CP046600">
    <property type="protein sequence ID" value="QUR69684.1"/>
    <property type="molecule type" value="Genomic_DNA"/>
</dbReference>